<sequence>MQAVKFELQTGINLTVISTQQFTTTQIQINAIQKKQAPTLAPRFMASQMAETVSAQYPTQRSFMEALQRLYGASLNIGLINMGRLSLLRISMELVNDKFATPHAALFAEGLQFIQQLIAAPLGDVENGYDGTIFEHQKNMAQDEVASWDEDYEYQAVQQLLNINFADPTLGLPTYNTMAALAQVTPQQAWQAWMQTWQNDPIEIVILGDVDPVVVKQQLAQLDMFAPRPRLVEQPQTQDAFKHQKLTIQHPAKQSQLTQSYHLPLPASMRFAGYVFNALWGGAGNARLFQEVREKAGLAYTIYSDYNPYNQLLMVVAGVDGEKLPATQQLIQTTLHVLQTELVSKAELEQSKQALMHDFVIAKDQPQNQVEREVAGSVSGWNLDEQAWMEAILSVTPEDILHVAQLVELASEVQLIGANENDE</sequence>
<evidence type="ECO:0000259" key="1">
    <source>
        <dbReference type="Pfam" id="PF05193"/>
    </source>
</evidence>
<dbReference type="SUPFAM" id="SSF63411">
    <property type="entry name" value="LuxS/MPP-like metallohydrolase"/>
    <property type="match status" value="2"/>
</dbReference>
<keyword evidence="3" id="KW-1185">Reference proteome</keyword>
<gene>
    <name evidence="2" type="ORF">IV73_GL000910</name>
</gene>
<dbReference type="Gene3D" id="3.30.830.10">
    <property type="entry name" value="Metalloenzyme, LuxS/M16 peptidase-like"/>
    <property type="match status" value="2"/>
</dbReference>
<dbReference type="RefSeq" id="WP_057755365.1">
    <property type="nucleotide sequence ID" value="NZ_JQBP01000003.1"/>
</dbReference>
<comment type="caution">
    <text evidence="2">The sequence shown here is derived from an EMBL/GenBank/DDBJ whole genome shotgun (WGS) entry which is preliminary data.</text>
</comment>
<evidence type="ECO:0000313" key="3">
    <source>
        <dbReference type="Proteomes" id="UP000051655"/>
    </source>
</evidence>
<accession>A0A0R2JMG1</accession>
<dbReference type="OrthoDB" id="9762085at2"/>
<protein>
    <submittedName>
        <fullName evidence="2">Zn-dependent peptidase</fullName>
    </submittedName>
</protein>
<feature type="domain" description="Peptidase M16 C-terminal" evidence="1">
    <location>
        <begin position="184"/>
        <end position="355"/>
    </location>
</feature>
<dbReference type="AlphaFoldDB" id="A0A0R2JMG1"/>
<dbReference type="PATRIC" id="fig|1616.3.peg.931"/>
<organism evidence="2 3">
    <name type="scientific">Weissella kandleri</name>
    <dbReference type="NCBI Taxonomy" id="1616"/>
    <lineage>
        <taxon>Bacteria</taxon>
        <taxon>Bacillati</taxon>
        <taxon>Bacillota</taxon>
        <taxon>Bacilli</taxon>
        <taxon>Lactobacillales</taxon>
        <taxon>Lactobacillaceae</taxon>
        <taxon>Weissella</taxon>
    </lineage>
</organism>
<evidence type="ECO:0000313" key="2">
    <source>
        <dbReference type="EMBL" id="KRN75149.1"/>
    </source>
</evidence>
<dbReference type="Pfam" id="PF05193">
    <property type="entry name" value="Peptidase_M16_C"/>
    <property type="match status" value="1"/>
</dbReference>
<dbReference type="InterPro" id="IPR011249">
    <property type="entry name" value="Metalloenz_LuxS/M16"/>
</dbReference>
<dbReference type="GO" id="GO:0046872">
    <property type="term" value="F:metal ion binding"/>
    <property type="evidence" value="ECO:0007669"/>
    <property type="project" value="InterPro"/>
</dbReference>
<dbReference type="EMBL" id="JQBP01000003">
    <property type="protein sequence ID" value="KRN75149.1"/>
    <property type="molecule type" value="Genomic_DNA"/>
</dbReference>
<dbReference type="Proteomes" id="UP000051655">
    <property type="component" value="Unassembled WGS sequence"/>
</dbReference>
<reference evidence="2 3" key="1">
    <citation type="journal article" date="2015" name="Genome Announc.">
        <title>Expanding the biotechnology potential of lactobacilli through comparative genomics of 213 strains and associated genera.</title>
        <authorList>
            <person name="Sun Z."/>
            <person name="Harris H.M."/>
            <person name="McCann A."/>
            <person name="Guo C."/>
            <person name="Argimon S."/>
            <person name="Zhang W."/>
            <person name="Yang X."/>
            <person name="Jeffery I.B."/>
            <person name="Cooney J.C."/>
            <person name="Kagawa T.F."/>
            <person name="Liu W."/>
            <person name="Song Y."/>
            <person name="Salvetti E."/>
            <person name="Wrobel A."/>
            <person name="Rasinkangas P."/>
            <person name="Parkhill J."/>
            <person name="Rea M.C."/>
            <person name="O'Sullivan O."/>
            <person name="Ritari J."/>
            <person name="Douillard F.P."/>
            <person name="Paul Ross R."/>
            <person name="Yang R."/>
            <person name="Briner A.E."/>
            <person name="Felis G.E."/>
            <person name="de Vos W.M."/>
            <person name="Barrangou R."/>
            <person name="Klaenhammer T.R."/>
            <person name="Caufield P.W."/>
            <person name="Cui Y."/>
            <person name="Zhang H."/>
            <person name="O'Toole P.W."/>
        </authorList>
    </citation>
    <scope>NUCLEOTIDE SEQUENCE [LARGE SCALE GENOMIC DNA]</scope>
    <source>
        <strain evidence="2 3">DSM 20593</strain>
    </source>
</reference>
<proteinExistence type="predicted"/>
<name>A0A0R2JMG1_9LACO</name>
<dbReference type="STRING" id="1616.IV73_GL000910"/>
<dbReference type="InterPro" id="IPR007863">
    <property type="entry name" value="Peptidase_M16_C"/>
</dbReference>